<evidence type="ECO:0000256" key="4">
    <source>
        <dbReference type="ARBA" id="ARBA00022806"/>
    </source>
</evidence>
<dbReference type="InterPro" id="IPR041562">
    <property type="entry name" value="MCM_lid"/>
</dbReference>
<keyword evidence="4" id="KW-0378">Hydrolase</keyword>
<dbReference type="EMBL" id="JABDTM020029480">
    <property type="protein sequence ID" value="KAH0807955.1"/>
    <property type="molecule type" value="Genomic_DNA"/>
</dbReference>
<dbReference type="InterPro" id="IPR003593">
    <property type="entry name" value="AAA+_ATPase"/>
</dbReference>
<dbReference type="InterPro" id="IPR027417">
    <property type="entry name" value="P-loop_NTPase"/>
</dbReference>
<dbReference type="GO" id="GO:0005524">
    <property type="term" value="F:ATP binding"/>
    <property type="evidence" value="ECO:0007669"/>
    <property type="project" value="UniProtKB-KW"/>
</dbReference>
<reference evidence="10" key="2">
    <citation type="submission" date="2021-08" db="EMBL/GenBank/DDBJ databases">
        <authorList>
            <person name="Eriksson T."/>
        </authorList>
    </citation>
    <scope>NUCLEOTIDE SEQUENCE</scope>
    <source>
        <strain evidence="10">Stoneville</strain>
        <tissue evidence="10">Whole head</tissue>
    </source>
</reference>
<accession>A0A8J6L192</accession>
<evidence type="ECO:0000313" key="12">
    <source>
        <dbReference type="Proteomes" id="UP000719412"/>
    </source>
</evidence>
<evidence type="ECO:0000313" key="11">
    <source>
        <dbReference type="EMBL" id="KAH0807955.1"/>
    </source>
</evidence>
<dbReference type="AlphaFoldDB" id="A0A8J6L192"/>
<keyword evidence="4" id="KW-0347">Helicase</keyword>
<gene>
    <name evidence="11" type="ORF">GEV33_014836</name>
    <name evidence="10" type="ORF">GEV33_014837</name>
</gene>
<dbReference type="GO" id="GO:0017116">
    <property type="term" value="F:single-stranded DNA helicase activity"/>
    <property type="evidence" value="ECO:0007669"/>
    <property type="project" value="TreeGrafter"/>
</dbReference>
<dbReference type="Gene3D" id="3.40.50.300">
    <property type="entry name" value="P-loop containing nucleotide triphosphate hydrolases"/>
    <property type="match status" value="1"/>
</dbReference>
<comment type="caution">
    <text evidence="10">The sequence shown here is derived from an EMBL/GenBank/DDBJ whole genome shotgun (WGS) entry which is preliminary data.</text>
</comment>
<dbReference type="Pfam" id="PF17855">
    <property type="entry name" value="MCM_lid"/>
    <property type="match status" value="1"/>
</dbReference>
<keyword evidence="6 7" id="KW-0238">DNA-binding</keyword>
<organism evidence="10 12">
    <name type="scientific">Tenebrio molitor</name>
    <name type="common">Yellow mealworm beetle</name>
    <dbReference type="NCBI Taxonomy" id="7067"/>
    <lineage>
        <taxon>Eukaryota</taxon>
        <taxon>Metazoa</taxon>
        <taxon>Ecdysozoa</taxon>
        <taxon>Arthropoda</taxon>
        <taxon>Hexapoda</taxon>
        <taxon>Insecta</taxon>
        <taxon>Pterygota</taxon>
        <taxon>Neoptera</taxon>
        <taxon>Endopterygota</taxon>
        <taxon>Coleoptera</taxon>
        <taxon>Polyphaga</taxon>
        <taxon>Cucujiformia</taxon>
        <taxon>Tenebrionidae</taxon>
        <taxon>Tenebrio</taxon>
    </lineage>
</organism>
<dbReference type="GO" id="GO:0016787">
    <property type="term" value="F:hydrolase activity"/>
    <property type="evidence" value="ECO:0007669"/>
    <property type="project" value="UniProtKB-KW"/>
</dbReference>
<dbReference type="PANTHER" id="PTHR11630">
    <property type="entry name" value="DNA REPLICATION LICENSING FACTOR MCM FAMILY MEMBER"/>
    <property type="match status" value="1"/>
</dbReference>
<dbReference type="FunFam" id="3.40.50.300:FF:000671">
    <property type="entry name" value="DNA helicase MCM9 isoform X1"/>
    <property type="match status" value="1"/>
</dbReference>
<dbReference type="PROSITE" id="PS00847">
    <property type="entry name" value="MCM_1"/>
    <property type="match status" value="1"/>
</dbReference>
<evidence type="ECO:0000256" key="7">
    <source>
        <dbReference type="RuleBase" id="RU004070"/>
    </source>
</evidence>
<dbReference type="PRINTS" id="PR01657">
    <property type="entry name" value="MCMFAMILY"/>
</dbReference>
<evidence type="ECO:0000256" key="8">
    <source>
        <dbReference type="SAM" id="MobiDB-lite"/>
    </source>
</evidence>
<evidence type="ECO:0000256" key="2">
    <source>
        <dbReference type="ARBA" id="ARBA00022705"/>
    </source>
</evidence>
<evidence type="ECO:0000256" key="5">
    <source>
        <dbReference type="ARBA" id="ARBA00022840"/>
    </source>
</evidence>
<dbReference type="Gene3D" id="2.40.50.140">
    <property type="entry name" value="Nucleic acid-binding proteins"/>
    <property type="match status" value="1"/>
</dbReference>
<evidence type="ECO:0000256" key="3">
    <source>
        <dbReference type="ARBA" id="ARBA00022741"/>
    </source>
</evidence>
<dbReference type="SUPFAM" id="SSF52540">
    <property type="entry name" value="P-loop containing nucleoside triphosphate hydrolases"/>
    <property type="match status" value="1"/>
</dbReference>
<dbReference type="InterPro" id="IPR012340">
    <property type="entry name" value="NA-bd_OB-fold"/>
</dbReference>
<keyword evidence="2" id="KW-0235">DNA replication</keyword>
<sequence length="712" mass="79326">MGELSPEFCKDYQEIRMQETVNKLDVGSMPTSMWVTLEDDLVDSCKPGDNITVCGVIKRRSKPFVVGKKIEVELVIKANHIQVNNNSSTVSLTPELKDMFQAFWKTYSDRSLAARNIILNPQLFGLFVVKLAVAVVLAGGSDVNSSNTGVRTRAEPHLLLVGDPGTGKSQLLRFASRIIPRSVLTTGVGSTAAGLTVTAVMENGEWQLEGGALVLSDGGICCIDEFNSMKEHDRISIHEAMEQQSISVAKASIVCKLSTRCSILAATNPKGNIDPSQPLNTNVALASPLLSRFDLILLLRDKVDSVYDSQLVDYILSCQDNSSSSKLSESINWTVETLQAYFAVIKKIHPTLTDDSNRILGAYYQAQRRKNSRNKSRTTVRLLDSLVRLSQGHARLMYHEEVQIVDAVTAVILLETSMETDSSIFDLRFDVRSDFPDDPVDNYRKLAKIVLGRLELDDLLRKELQSVDRNATAKRGENRSAPVHQIESRFFHVEKNQPEFDRSENAQKTKRVRSPEEITSKKIRLGDNINDLESDAVALSRMPSVNDVLPLGDIDEFRLNCEKEGETEVEDGQGKNETAMDETGASEERTGKELSQGTKVFKQFMNKFRLTSKDDPPKYNSDNTDAVPMVVFRVDCIPNWKTFVSITFPYSCITETKSDNFSKTLATTSPFLLFKHVRMAGRASEAALGLCFNQRTININARDLTVPLDELM</sequence>
<evidence type="ECO:0000256" key="1">
    <source>
        <dbReference type="ARBA" id="ARBA00012551"/>
    </source>
</evidence>
<dbReference type="EMBL" id="JABDTM020029481">
    <property type="protein sequence ID" value="KAH0807954.1"/>
    <property type="molecule type" value="Genomic_DNA"/>
</dbReference>
<evidence type="ECO:0000313" key="10">
    <source>
        <dbReference type="EMBL" id="KAH0807954.1"/>
    </source>
</evidence>
<evidence type="ECO:0000259" key="9">
    <source>
        <dbReference type="PROSITE" id="PS50051"/>
    </source>
</evidence>
<dbReference type="Pfam" id="PF00493">
    <property type="entry name" value="MCM"/>
    <property type="match status" value="1"/>
</dbReference>
<evidence type="ECO:0000256" key="6">
    <source>
        <dbReference type="ARBA" id="ARBA00023125"/>
    </source>
</evidence>
<proteinExistence type="inferred from homology"/>
<feature type="region of interest" description="Disordered" evidence="8">
    <location>
        <begin position="496"/>
        <end position="519"/>
    </location>
</feature>
<reference evidence="10" key="1">
    <citation type="journal article" date="2020" name="J Insects Food Feed">
        <title>The yellow mealworm (Tenebrio molitor) genome: a resource for the emerging insects as food and feed industry.</title>
        <authorList>
            <person name="Eriksson T."/>
            <person name="Andere A."/>
            <person name="Kelstrup H."/>
            <person name="Emery V."/>
            <person name="Picard C."/>
        </authorList>
    </citation>
    <scope>NUCLEOTIDE SEQUENCE</scope>
    <source>
        <strain evidence="10">Stoneville</strain>
        <tissue evidence="10">Whole head</tissue>
    </source>
</reference>
<dbReference type="GO" id="GO:0000724">
    <property type="term" value="P:double-strand break repair via homologous recombination"/>
    <property type="evidence" value="ECO:0007669"/>
    <property type="project" value="TreeGrafter"/>
</dbReference>
<protein>
    <recommendedName>
        <fullName evidence="1">DNA helicase</fullName>
        <ecNumber evidence="1">3.6.4.12</ecNumber>
    </recommendedName>
</protein>
<dbReference type="SUPFAM" id="SSF50249">
    <property type="entry name" value="Nucleic acid-binding proteins"/>
    <property type="match status" value="1"/>
</dbReference>
<dbReference type="InterPro" id="IPR033762">
    <property type="entry name" value="MCM_OB"/>
</dbReference>
<dbReference type="SMART" id="SM00382">
    <property type="entry name" value="AAA"/>
    <property type="match status" value="1"/>
</dbReference>
<feature type="domain" description="MCM C-terminal AAA(+) ATPase" evidence="9">
    <location>
        <begin position="119"/>
        <end position="315"/>
    </location>
</feature>
<dbReference type="Proteomes" id="UP000719412">
    <property type="component" value="Unassembled WGS sequence"/>
</dbReference>
<dbReference type="Pfam" id="PF17207">
    <property type="entry name" value="MCM_OB"/>
    <property type="match status" value="1"/>
</dbReference>
<dbReference type="PANTHER" id="PTHR11630:SF48">
    <property type="entry name" value="DNA HELICASE MCM9"/>
    <property type="match status" value="1"/>
</dbReference>
<dbReference type="GO" id="GO:0042555">
    <property type="term" value="C:MCM complex"/>
    <property type="evidence" value="ECO:0007669"/>
    <property type="project" value="TreeGrafter"/>
</dbReference>
<dbReference type="GO" id="GO:0005634">
    <property type="term" value="C:nucleus"/>
    <property type="evidence" value="ECO:0007669"/>
    <property type="project" value="UniProtKB-SubCell"/>
</dbReference>
<dbReference type="GO" id="GO:0006260">
    <property type="term" value="P:DNA replication"/>
    <property type="evidence" value="ECO:0007669"/>
    <property type="project" value="InterPro"/>
</dbReference>
<keyword evidence="3 7" id="KW-0547">Nucleotide-binding</keyword>
<comment type="similarity">
    <text evidence="7">Belongs to the MCM family.</text>
</comment>
<dbReference type="SMART" id="SM00350">
    <property type="entry name" value="MCM"/>
    <property type="match status" value="1"/>
</dbReference>
<dbReference type="PROSITE" id="PS50051">
    <property type="entry name" value="MCM_2"/>
    <property type="match status" value="1"/>
</dbReference>
<dbReference type="InterPro" id="IPR001208">
    <property type="entry name" value="MCM_dom"/>
</dbReference>
<dbReference type="EC" id="3.6.4.12" evidence="1"/>
<name>A0A8J6L192_TENMO</name>
<dbReference type="InterPro" id="IPR018525">
    <property type="entry name" value="MCM_CS"/>
</dbReference>
<dbReference type="GO" id="GO:0003697">
    <property type="term" value="F:single-stranded DNA binding"/>
    <property type="evidence" value="ECO:0007669"/>
    <property type="project" value="TreeGrafter"/>
</dbReference>
<keyword evidence="5 7" id="KW-0067">ATP-binding</keyword>
<keyword evidence="12" id="KW-1185">Reference proteome</keyword>
<dbReference type="InterPro" id="IPR031327">
    <property type="entry name" value="MCM"/>
</dbReference>
<feature type="region of interest" description="Disordered" evidence="8">
    <location>
        <begin position="564"/>
        <end position="593"/>
    </location>
</feature>